<name>A0A4Y2ENI7_ARAVE</name>
<organism evidence="1 2">
    <name type="scientific">Araneus ventricosus</name>
    <name type="common">Orbweaver spider</name>
    <name type="synonym">Epeira ventricosa</name>
    <dbReference type="NCBI Taxonomy" id="182803"/>
    <lineage>
        <taxon>Eukaryota</taxon>
        <taxon>Metazoa</taxon>
        <taxon>Ecdysozoa</taxon>
        <taxon>Arthropoda</taxon>
        <taxon>Chelicerata</taxon>
        <taxon>Arachnida</taxon>
        <taxon>Araneae</taxon>
        <taxon>Araneomorphae</taxon>
        <taxon>Entelegynae</taxon>
        <taxon>Araneoidea</taxon>
        <taxon>Araneidae</taxon>
        <taxon>Araneus</taxon>
    </lineage>
</organism>
<gene>
    <name evidence="1" type="ORF">AVEN_30597_1</name>
</gene>
<reference evidence="1 2" key="1">
    <citation type="journal article" date="2019" name="Sci. Rep.">
        <title>Orb-weaving spider Araneus ventricosus genome elucidates the spidroin gene catalogue.</title>
        <authorList>
            <person name="Kono N."/>
            <person name="Nakamura H."/>
            <person name="Ohtoshi R."/>
            <person name="Moran D.A.P."/>
            <person name="Shinohara A."/>
            <person name="Yoshida Y."/>
            <person name="Fujiwara M."/>
            <person name="Mori M."/>
            <person name="Tomita M."/>
            <person name="Arakawa K."/>
        </authorList>
    </citation>
    <scope>NUCLEOTIDE SEQUENCE [LARGE SCALE GENOMIC DNA]</scope>
</reference>
<evidence type="ECO:0000313" key="2">
    <source>
        <dbReference type="Proteomes" id="UP000499080"/>
    </source>
</evidence>
<comment type="caution">
    <text evidence="1">The sequence shown here is derived from an EMBL/GenBank/DDBJ whole genome shotgun (WGS) entry which is preliminary data.</text>
</comment>
<accession>A0A4Y2ENI7</accession>
<proteinExistence type="predicted"/>
<evidence type="ECO:0000313" key="1">
    <source>
        <dbReference type="EMBL" id="GBM30780.1"/>
    </source>
</evidence>
<dbReference type="AlphaFoldDB" id="A0A4Y2ENI7"/>
<protein>
    <submittedName>
        <fullName evidence="1">Uncharacterized protein</fullName>
    </submittedName>
</protein>
<dbReference type="Proteomes" id="UP000499080">
    <property type="component" value="Unassembled WGS sequence"/>
</dbReference>
<keyword evidence="2" id="KW-1185">Reference proteome</keyword>
<sequence length="146" mass="16525">MSWGIINHARTRSPSDGNQSCCLRTAVSHTLLLQSRIEHPPTHLTTPFQCPPFLFPSERDSPMKTKQKKIHPLGFPPDTLVSRRIHEAQDLFFTSSSCKSDPAPHCACAAEDERYISMPEKVVVTTSSHCIFILRSPRIVLKEFRL</sequence>
<dbReference type="EMBL" id="BGPR01000668">
    <property type="protein sequence ID" value="GBM30780.1"/>
    <property type="molecule type" value="Genomic_DNA"/>
</dbReference>